<dbReference type="RefSeq" id="WP_044526157.1">
    <property type="nucleotide sequence ID" value="NZ_CP009440.1"/>
</dbReference>
<sequence>MSTPLTIELFNESTTLDLQVNELTIKSAINELFEVSLSCGVPVGDDLLAKLDNYADFTLSINGDFGNPKFELELQSYDINYQPNTDIQILELKLTDRYAKFRKLDHKGAFYYHNLNDIWLKFYDGFKDRLNRKISDNILFDSNNTNKYPTHPIYVQYNETHWNFLTRTLLEHGVNYNFVASQDGFNFVMYNTNEDITKFIQSDKSNSIDELYSYNLKLDANIKNKDDTVLAYNIIPAKSGYVANKDIKDFCNYHNKEKQRPTLRPKKFIKNINFIHHNPYTPESFLISKATLDSPIKMNITQDFKSRFNTLTQSQLDECLNTQINVLSSLDAEQLICNISKVFLLAGAKLDISGNNKLESREHIVTSSLVKLSASTSTDKVIGATPKKNYNVITTLISQDIHIDYHQEAPEQPQISSLVGVFPYMAESSINHDVVDPDDIGNVRVKLPLDYEVCPNNEKDIRYYVPRVSDYGDTNSSHSVQLYRESELLLMFIDGNPNKPIIYGALSHGQTSDQSMTEHHNRHIKEWGQGSGFGYSSDAKGTNDIFIKSQHNDGIAWVAQSNHGSKNELSLDQLFASTSNRSDTVTGEYQHFYGYDGNTNFAANQHKSIKPKTAVEDIKTVKQETIKAVAPTQASTFATYKLSKEELAKKQQQVAEEEKKKEEECCPPLTDLPDKDAAILCELVYEQALLESIANSRKGKESPLSDLIYGDSYELSALAKSSLSRDKTNNKLLTPLDDYASYYEPILAKYKLVATSPSSSDGYFSIAIAKECDTKNKGIYIITRGSDNVANYLSDIKMAVSSLPAIFSEAITFVKTVLASNDEVEYLGFSGHSLGGSVSQAQTVYFEAEKDKKYTLCQSKNFEPFGIGKILSGMKVGDTPKESDNFTGVMYVTASAELSTRYKGSPQAYNSLISNYYRVGDLVSEQELDSILGNVTKIDTGYTTDESFERGKKFDISKDPKWWEDPAIRRNQNDINTQMGLVQILKDRMYYLHTMSNYRYQGFNPSLETGSVNTDNVKILMQKGSDSNKNNYNFVFKALNGFKEIK</sequence>
<evidence type="ECO:0000313" key="1">
    <source>
        <dbReference type="EMBL" id="AJI54251.1"/>
    </source>
</evidence>
<dbReference type="AlphaFoldDB" id="A0A0B6D5Q8"/>
<name>A0A0B6D5Q8_9GAMM</name>
<organism evidence="1 2">
    <name type="scientific">Francisella philomiragia</name>
    <dbReference type="NCBI Taxonomy" id="28110"/>
    <lineage>
        <taxon>Bacteria</taxon>
        <taxon>Pseudomonadati</taxon>
        <taxon>Pseudomonadota</taxon>
        <taxon>Gammaproteobacteria</taxon>
        <taxon>Thiotrichales</taxon>
        <taxon>Francisellaceae</taxon>
        <taxon>Francisella</taxon>
    </lineage>
</organism>
<dbReference type="EMBL" id="CP009440">
    <property type="protein sequence ID" value="AJI54251.1"/>
    <property type="molecule type" value="Genomic_DNA"/>
</dbReference>
<dbReference type="SUPFAM" id="SSF53474">
    <property type="entry name" value="alpha/beta-Hydrolases"/>
    <property type="match status" value="1"/>
</dbReference>
<dbReference type="Proteomes" id="UP000031830">
    <property type="component" value="Chromosome"/>
</dbReference>
<reference evidence="1 2" key="1">
    <citation type="journal article" date="2015" name="Genome Announc.">
        <title>Genome sequencing of 18 francisella strains to aid in assay development and testing.</title>
        <authorList>
            <person name="Johnson S.L."/>
            <person name="Daligault H.E."/>
            <person name="Davenport K.W."/>
            <person name="Coyne S.R."/>
            <person name="Frey K.G."/>
            <person name="Koroleva G.I."/>
            <person name="Broomall S.M."/>
            <person name="Bishop-Lilly K.A."/>
            <person name="Bruce D.C."/>
            <person name="Chertkov O."/>
            <person name="Freitas T."/>
            <person name="Jaissle J."/>
            <person name="Ladner J.T."/>
            <person name="Rosenzweig C.N."/>
            <person name="Gibbons H.S."/>
            <person name="Palacios G.F."/>
            <person name="Redden C.L."/>
            <person name="Xu Y."/>
            <person name="Minogue T.D."/>
            <person name="Chain P.S."/>
        </authorList>
    </citation>
    <scope>NUCLEOTIDE SEQUENCE [LARGE SCALE GENOMIC DNA]</scope>
    <source>
        <strain evidence="1 2">GA01-2794</strain>
    </source>
</reference>
<proteinExistence type="predicted"/>
<dbReference type="InterPro" id="IPR029058">
    <property type="entry name" value="AB_hydrolase_fold"/>
</dbReference>
<accession>A0A0B6D5Q8</accession>
<dbReference type="InterPro" id="IPR037026">
    <property type="entry name" value="Vgr_OB-fold_dom_sf"/>
</dbReference>
<dbReference type="Gene3D" id="3.55.50.10">
    <property type="entry name" value="Baseplate protein-like domains"/>
    <property type="match status" value="1"/>
</dbReference>
<evidence type="ECO:0000313" key="2">
    <source>
        <dbReference type="Proteomes" id="UP000031830"/>
    </source>
</evidence>
<dbReference type="Gene3D" id="2.40.50.230">
    <property type="entry name" value="Gp5 N-terminal domain"/>
    <property type="match status" value="1"/>
</dbReference>
<gene>
    <name evidence="1" type="ORF">LA55_994</name>
</gene>
<dbReference type="SUPFAM" id="SSF69279">
    <property type="entry name" value="Phage tail proteins"/>
    <property type="match status" value="1"/>
</dbReference>
<dbReference type="KEGG" id="fpz:LA55_994"/>
<protein>
    <submittedName>
        <fullName evidence="1">Phage late control D family protein</fullName>
    </submittedName>
</protein>
<dbReference type="OrthoDB" id="9762420at2"/>